<comment type="caution">
    <text evidence="2">The sequence shown here is derived from an EMBL/GenBank/DDBJ whole genome shotgun (WGS) entry which is preliminary data.</text>
</comment>
<proteinExistence type="predicted"/>
<organism evidence="2 3">
    <name type="scientific">Pleurotus eryngii</name>
    <name type="common">Boletus of the steppes</name>
    <dbReference type="NCBI Taxonomy" id="5323"/>
    <lineage>
        <taxon>Eukaryota</taxon>
        <taxon>Fungi</taxon>
        <taxon>Dikarya</taxon>
        <taxon>Basidiomycota</taxon>
        <taxon>Agaricomycotina</taxon>
        <taxon>Agaricomycetes</taxon>
        <taxon>Agaricomycetidae</taxon>
        <taxon>Agaricales</taxon>
        <taxon>Pleurotineae</taxon>
        <taxon>Pleurotaceae</taxon>
        <taxon>Pleurotus</taxon>
    </lineage>
</organism>
<gene>
    <name evidence="2" type="ORF">BDN71DRAFT_1446441</name>
</gene>
<keyword evidence="1" id="KW-1133">Transmembrane helix</keyword>
<evidence type="ECO:0000256" key="1">
    <source>
        <dbReference type="SAM" id="Phobius"/>
    </source>
</evidence>
<dbReference type="Proteomes" id="UP000807025">
    <property type="component" value="Unassembled WGS sequence"/>
</dbReference>
<feature type="transmembrane region" description="Helical" evidence="1">
    <location>
        <begin position="20"/>
        <end position="39"/>
    </location>
</feature>
<evidence type="ECO:0000313" key="2">
    <source>
        <dbReference type="EMBL" id="KAF9496272.1"/>
    </source>
</evidence>
<dbReference type="AlphaFoldDB" id="A0A9P5ZXH1"/>
<keyword evidence="1" id="KW-0812">Transmembrane</keyword>
<evidence type="ECO:0000313" key="3">
    <source>
        <dbReference type="Proteomes" id="UP000807025"/>
    </source>
</evidence>
<keyword evidence="3" id="KW-1185">Reference proteome</keyword>
<dbReference type="EMBL" id="MU154554">
    <property type="protein sequence ID" value="KAF9496272.1"/>
    <property type="molecule type" value="Genomic_DNA"/>
</dbReference>
<sequence length="90" mass="10094">MPPVARTRNTPDMFVMLDSGFRYLILSCIPTLLISVDLASDMPQNPLQLQADPFILKIRIASRRTPLVAEGVLDVLEMLARMWDSSECGM</sequence>
<name>A0A9P5ZXH1_PLEER</name>
<reference evidence="2" key="1">
    <citation type="submission" date="2020-11" db="EMBL/GenBank/DDBJ databases">
        <authorList>
            <consortium name="DOE Joint Genome Institute"/>
            <person name="Ahrendt S."/>
            <person name="Riley R."/>
            <person name="Andreopoulos W."/>
            <person name="Labutti K."/>
            <person name="Pangilinan J."/>
            <person name="Ruiz-Duenas F.J."/>
            <person name="Barrasa J.M."/>
            <person name="Sanchez-Garcia M."/>
            <person name="Camarero S."/>
            <person name="Miyauchi S."/>
            <person name="Serrano A."/>
            <person name="Linde D."/>
            <person name="Babiker R."/>
            <person name="Drula E."/>
            <person name="Ayuso-Fernandez I."/>
            <person name="Pacheco R."/>
            <person name="Padilla G."/>
            <person name="Ferreira P."/>
            <person name="Barriuso J."/>
            <person name="Kellner H."/>
            <person name="Castanera R."/>
            <person name="Alfaro M."/>
            <person name="Ramirez L."/>
            <person name="Pisabarro A.G."/>
            <person name="Kuo A."/>
            <person name="Tritt A."/>
            <person name="Lipzen A."/>
            <person name="He G."/>
            <person name="Yan M."/>
            <person name="Ng V."/>
            <person name="Cullen D."/>
            <person name="Martin F."/>
            <person name="Rosso M.-N."/>
            <person name="Henrissat B."/>
            <person name="Hibbett D."/>
            <person name="Martinez A.T."/>
            <person name="Grigoriev I.V."/>
        </authorList>
    </citation>
    <scope>NUCLEOTIDE SEQUENCE</scope>
    <source>
        <strain evidence="2">ATCC 90797</strain>
    </source>
</reference>
<protein>
    <submittedName>
        <fullName evidence="2">Uncharacterized protein</fullName>
    </submittedName>
</protein>
<accession>A0A9P5ZXH1</accession>
<keyword evidence="1" id="KW-0472">Membrane</keyword>